<keyword evidence="1" id="KW-0812">Transmembrane</keyword>
<dbReference type="KEGG" id="cia:BEN51_11090"/>
<dbReference type="GO" id="GO:0051301">
    <property type="term" value="P:cell division"/>
    <property type="evidence" value="ECO:0007669"/>
    <property type="project" value="UniProtKB-KW"/>
</dbReference>
<keyword evidence="2" id="KW-0131">Cell cycle</keyword>
<dbReference type="AlphaFoldDB" id="A0A343JEQ2"/>
<sequence length="233" mass="26478">MKYTKYQYKKKNEGMKFFTSILITTAIAITIGAAGAWSIIKFLPASFNLDMEPITNTSSEAEVSQSSNIKSFSLIQCGYFSKEENANQILNKIKSDFNAFVVKDEAEKFKVIGAITKEEGSSEILDKLNGKNIESAKFKVSLNEGNIDENQLAAIIDGHLEILNTAYKAEVKEVNTTDFKEWINSLEEVREGNYLELLKEYKEHVKNMPEKINKENINEENVYIYTIISKIKE</sequence>
<dbReference type="Proteomes" id="UP000264883">
    <property type="component" value="Chromosome"/>
</dbReference>
<keyword evidence="3" id="KW-1185">Reference proteome</keyword>
<keyword evidence="1" id="KW-0472">Membrane</keyword>
<dbReference type="RefSeq" id="WP_119866137.1">
    <property type="nucleotide sequence ID" value="NZ_CP016786.1"/>
</dbReference>
<evidence type="ECO:0000313" key="2">
    <source>
        <dbReference type="EMBL" id="ASW44010.1"/>
    </source>
</evidence>
<dbReference type="EMBL" id="CP016786">
    <property type="protein sequence ID" value="ASW44010.1"/>
    <property type="molecule type" value="Genomic_DNA"/>
</dbReference>
<keyword evidence="2" id="KW-0132">Cell division</keyword>
<protein>
    <submittedName>
        <fullName evidence="2">Cell division protein</fullName>
    </submittedName>
</protein>
<proteinExistence type="predicted"/>
<accession>A0A343JEQ2</accession>
<organism evidence="2 3">
    <name type="scientific">Clostridium isatidis</name>
    <dbReference type="NCBI Taxonomy" id="182773"/>
    <lineage>
        <taxon>Bacteria</taxon>
        <taxon>Bacillati</taxon>
        <taxon>Bacillota</taxon>
        <taxon>Clostridia</taxon>
        <taxon>Eubacteriales</taxon>
        <taxon>Clostridiaceae</taxon>
        <taxon>Clostridium</taxon>
    </lineage>
</organism>
<evidence type="ECO:0000256" key="1">
    <source>
        <dbReference type="SAM" id="Phobius"/>
    </source>
</evidence>
<evidence type="ECO:0000313" key="3">
    <source>
        <dbReference type="Proteomes" id="UP000264883"/>
    </source>
</evidence>
<keyword evidence="1" id="KW-1133">Transmembrane helix</keyword>
<reference evidence="2 3" key="1">
    <citation type="submission" date="2016-08" db="EMBL/GenBank/DDBJ databases">
        <title>Complete Genome Sequence Of The Indigo Reducing Clostridium isatidis DSM15098.</title>
        <authorList>
            <person name="Little G.T."/>
            <person name="Minton N.P."/>
        </authorList>
    </citation>
    <scope>NUCLEOTIDE SEQUENCE [LARGE SCALE GENOMIC DNA]</scope>
    <source>
        <strain evidence="2 3">DSM 15098</strain>
    </source>
</reference>
<dbReference type="OrthoDB" id="1936130at2"/>
<feature type="transmembrane region" description="Helical" evidence="1">
    <location>
        <begin position="21"/>
        <end position="40"/>
    </location>
</feature>
<name>A0A343JEQ2_9CLOT</name>
<gene>
    <name evidence="2" type="ORF">BEN51_11090</name>
</gene>